<gene>
    <name evidence="3" type="ORF">Fcan01_08432</name>
</gene>
<accession>A0A226EJD5</accession>
<feature type="compositionally biased region" description="Low complexity" evidence="1">
    <location>
        <begin position="494"/>
        <end position="506"/>
    </location>
</feature>
<dbReference type="GO" id="GO:0036449">
    <property type="term" value="C:microtubule minus-end"/>
    <property type="evidence" value="ECO:0007669"/>
    <property type="project" value="TreeGrafter"/>
</dbReference>
<dbReference type="AlphaFoldDB" id="A0A226EJD5"/>
<feature type="compositionally biased region" description="Polar residues" evidence="1">
    <location>
        <begin position="375"/>
        <end position="392"/>
    </location>
</feature>
<dbReference type="GO" id="GO:0005516">
    <property type="term" value="F:calmodulin binding"/>
    <property type="evidence" value="ECO:0007669"/>
    <property type="project" value="InterPro"/>
</dbReference>
<evidence type="ECO:0000313" key="3">
    <source>
        <dbReference type="EMBL" id="OXA57328.1"/>
    </source>
</evidence>
<dbReference type="OrthoDB" id="2125658at2759"/>
<evidence type="ECO:0000259" key="2">
    <source>
        <dbReference type="PROSITE" id="PS50021"/>
    </source>
</evidence>
<comment type="caution">
    <text evidence="3">The sequence shown here is derived from an EMBL/GenBank/DDBJ whole genome shotgun (WGS) entry which is preliminary data.</text>
</comment>
<sequence length="719" mass="80773">MVQLTTNNSSGGGGDNTERRINTNHNNHDVNANNSSRSTTKSTRNTISHENTIFKPQAKQGASIKWLVSWAYNHKTPEDLAEPFYKDNAGEDHLKPYVVQGLSDAELYCLALCNIYADPNYSQLSPWGIVQALARKGVYCQQLPSDVQLTETVLIQNTPLKISAHMIIIEAMMVLQVKEIISNDRIVNTVQRYGPAVHPQGVWLGAGEMPSDTEEALLLWINRAVLAIKEYIQNNNAHEHNLSSIQVESWQQLPLFQDLSDLADGVGLCSLFAFYCQTELRLSEIAIPLPGETLSVPDSLWNLQLVQRVCKDSLPYNACHFALEDILYLHESMKQNMLNFLADIFSQLELRPSSSVKLLGSHHISIRPDRKGMNSRPQSATSTPQRRQNSNSDRQDRNRKSTTLNIFGDTQTQSSGKKSPSNSSVVSVPIRRTPQEYNEKAQSDRSNNKEQRYYAHSRSSDDSEDFVVHRHRNVPTLSQVIRSVSPSSQDERSSPASRMSVSRSISANDEPEVPGAGRPSNWNANKTTYAGRRSRRNSITEADSQLTVENFGGSQDNLNKIAITRNPDKQPAIVTSETSSPFRHVRRQASQEPSDYYANDSIKPAAGSMDQAYHESPYNRRIDKDEGSQRLNNPPPGGDVTFYGKKKFNHSTMYDDNNQNDYDVDRRHEPQEQENRRLSQSGSQGNVTVYVMGQEGIAGDRSSFHGEEKEENICILYNN</sequence>
<feature type="compositionally biased region" description="Polar residues" evidence="1">
    <location>
        <begin position="475"/>
        <end position="488"/>
    </location>
</feature>
<keyword evidence="4" id="KW-1185">Reference proteome</keyword>
<dbReference type="InterPro" id="IPR058042">
    <property type="entry name" value="CAMSAP_N"/>
</dbReference>
<feature type="region of interest" description="Disordered" evidence="1">
    <location>
        <begin position="620"/>
        <end position="686"/>
    </location>
</feature>
<dbReference type="PROSITE" id="PS50021">
    <property type="entry name" value="CH"/>
    <property type="match status" value="1"/>
</dbReference>
<dbReference type="GO" id="GO:0051011">
    <property type="term" value="F:microtubule minus-end binding"/>
    <property type="evidence" value="ECO:0007669"/>
    <property type="project" value="TreeGrafter"/>
</dbReference>
<name>A0A226EJD5_FOLCA</name>
<feature type="domain" description="Calponin-homology (CH)" evidence="2">
    <location>
        <begin position="211"/>
        <end position="349"/>
    </location>
</feature>
<feature type="compositionally biased region" description="Low complexity" evidence="1">
    <location>
        <begin position="414"/>
        <end position="429"/>
    </location>
</feature>
<evidence type="ECO:0000256" key="1">
    <source>
        <dbReference type="SAM" id="MobiDB-lite"/>
    </source>
</evidence>
<dbReference type="GO" id="GO:0031122">
    <property type="term" value="P:cytoplasmic microtubule organization"/>
    <property type="evidence" value="ECO:0007669"/>
    <property type="project" value="TreeGrafter"/>
</dbReference>
<proteinExistence type="predicted"/>
<feature type="compositionally biased region" description="Basic and acidic residues" evidence="1">
    <location>
        <begin position="433"/>
        <end position="461"/>
    </location>
</feature>
<dbReference type="InterPro" id="IPR001715">
    <property type="entry name" value="CH_dom"/>
</dbReference>
<feature type="region of interest" description="Disordered" evidence="1">
    <location>
        <begin position="1"/>
        <end position="54"/>
    </location>
</feature>
<dbReference type="GO" id="GO:0007026">
    <property type="term" value="P:negative regulation of microtubule depolymerization"/>
    <property type="evidence" value="ECO:0007669"/>
    <property type="project" value="TreeGrafter"/>
</dbReference>
<dbReference type="STRING" id="158441.A0A226EJD5"/>
<dbReference type="EMBL" id="LNIX01000003">
    <property type="protein sequence ID" value="OXA57328.1"/>
    <property type="molecule type" value="Genomic_DNA"/>
</dbReference>
<feature type="compositionally biased region" description="Low complexity" evidence="1">
    <location>
        <begin position="23"/>
        <end position="46"/>
    </location>
</feature>
<feature type="compositionally biased region" description="Polar residues" evidence="1">
    <location>
        <begin position="401"/>
        <end position="413"/>
    </location>
</feature>
<protein>
    <submittedName>
        <fullName evidence="3">Patronin</fullName>
    </submittedName>
</protein>
<feature type="region of interest" description="Disordered" evidence="1">
    <location>
        <begin position="364"/>
        <end position="603"/>
    </location>
</feature>
<reference evidence="3 4" key="1">
    <citation type="submission" date="2015-12" db="EMBL/GenBank/DDBJ databases">
        <title>The genome of Folsomia candida.</title>
        <authorList>
            <person name="Faddeeva A."/>
            <person name="Derks M.F."/>
            <person name="Anvar Y."/>
            <person name="Smit S."/>
            <person name="Van Straalen N."/>
            <person name="Roelofs D."/>
        </authorList>
    </citation>
    <scope>NUCLEOTIDE SEQUENCE [LARGE SCALE GENOMIC DNA]</scope>
    <source>
        <strain evidence="3 4">VU population</strain>
        <tissue evidence="3">Whole body</tissue>
    </source>
</reference>
<dbReference type="InterPro" id="IPR032940">
    <property type="entry name" value="CAMSAP"/>
</dbReference>
<dbReference type="Pfam" id="PF11971">
    <property type="entry name" value="CAMSAP_CH"/>
    <property type="match status" value="1"/>
</dbReference>
<evidence type="ECO:0000313" key="4">
    <source>
        <dbReference type="Proteomes" id="UP000198287"/>
    </source>
</evidence>
<dbReference type="PANTHER" id="PTHR21595">
    <property type="entry name" value="PATRONIN"/>
    <property type="match status" value="1"/>
</dbReference>
<dbReference type="InterPro" id="IPR022613">
    <property type="entry name" value="CH_CAMSAP_2"/>
</dbReference>
<dbReference type="PANTHER" id="PTHR21595:SF0">
    <property type="entry name" value="PATRONIN"/>
    <property type="match status" value="1"/>
</dbReference>
<feature type="compositionally biased region" description="Polar residues" evidence="1">
    <location>
        <begin position="537"/>
        <end position="558"/>
    </location>
</feature>
<organism evidence="3 4">
    <name type="scientific">Folsomia candida</name>
    <name type="common">Springtail</name>
    <dbReference type="NCBI Taxonomy" id="158441"/>
    <lineage>
        <taxon>Eukaryota</taxon>
        <taxon>Metazoa</taxon>
        <taxon>Ecdysozoa</taxon>
        <taxon>Arthropoda</taxon>
        <taxon>Hexapoda</taxon>
        <taxon>Collembola</taxon>
        <taxon>Entomobryomorpha</taxon>
        <taxon>Isotomoidea</taxon>
        <taxon>Isotomidae</taxon>
        <taxon>Proisotominae</taxon>
        <taxon>Folsomia</taxon>
    </lineage>
</organism>
<dbReference type="Proteomes" id="UP000198287">
    <property type="component" value="Unassembled WGS sequence"/>
</dbReference>
<dbReference type="Pfam" id="PF25532">
    <property type="entry name" value="CH_CAMSAP2_N"/>
    <property type="match status" value="1"/>
</dbReference>
<feature type="compositionally biased region" description="Basic and acidic residues" evidence="1">
    <location>
        <begin position="663"/>
        <end position="677"/>
    </location>
</feature>